<protein>
    <recommendedName>
        <fullName evidence="3 7">Nuclease SbcCD subunit D</fullName>
    </recommendedName>
</protein>
<evidence type="ECO:0000256" key="4">
    <source>
        <dbReference type="ARBA" id="ARBA00022722"/>
    </source>
</evidence>
<evidence type="ECO:0000256" key="2">
    <source>
        <dbReference type="ARBA" id="ARBA00011322"/>
    </source>
</evidence>
<keyword evidence="11" id="KW-1185">Reference proteome</keyword>
<evidence type="ECO:0000256" key="1">
    <source>
        <dbReference type="ARBA" id="ARBA00010555"/>
    </source>
</evidence>
<evidence type="ECO:0000256" key="7">
    <source>
        <dbReference type="RuleBase" id="RU363069"/>
    </source>
</evidence>
<keyword evidence="7" id="KW-0255">Endonuclease</keyword>
<evidence type="ECO:0000259" key="8">
    <source>
        <dbReference type="Pfam" id="PF00149"/>
    </source>
</evidence>
<dbReference type="Proteomes" id="UP000789707">
    <property type="component" value="Unassembled WGS sequence"/>
</dbReference>
<dbReference type="SUPFAM" id="SSF56300">
    <property type="entry name" value="Metallo-dependent phosphatases"/>
    <property type="match status" value="1"/>
</dbReference>
<dbReference type="Pfam" id="PF12320">
    <property type="entry name" value="SbcD_C"/>
    <property type="match status" value="1"/>
</dbReference>
<evidence type="ECO:0000256" key="5">
    <source>
        <dbReference type="ARBA" id="ARBA00022801"/>
    </source>
</evidence>
<dbReference type="RefSeq" id="WP_230096982.1">
    <property type="nucleotide sequence ID" value="NZ_CAKKNS010000005.1"/>
</dbReference>
<keyword evidence="7" id="KW-0233">DNA recombination</keyword>
<comment type="function">
    <text evidence="7">SbcCD cleaves DNA hairpin structures. These structures can inhibit DNA replication and are intermediates in certain DNA recombination reactions. The complex acts as a 3'-&gt;5' double strand exonuclease that can open hairpins. It also has a 5' single-strand endonuclease activity.</text>
</comment>
<dbReference type="CDD" id="cd00840">
    <property type="entry name" value="MPP_Mre11_N"/>
    <property type="match status" value="1"/>
</dbReference>
<feature type="domain" description="Calcineurin-like phosphoesterase" evidence="8">
    <location>
        <begin position="1"/>
        <end position="220"/>
    </location>
</feature>
<dbReference type="InterPro" id="IPR004593">
    <property type="entry name" value="SbcD"/>
</dbReference>
<evidence type="ECO:0000313" key="11">
    <source>
        <dbReference type="Proteomes" id="UP000789707"/>
    </source>
</evidence>
<dbReference type="PANTHER" id="PTHR30337">
    <property type="entry name" value="COMPONENT OF ATP-DEPENDENT DSDNA EXONUCLEASE"/>
    <property type="match status" value="1"/>
</dbReference>
<dbReference type="InterPro" id="IPR026843">
    <property type="entry name" value="SbcD_C"/>
</dbReference>
<evidence type="ECO:0000256" key="6">
    <source>
        <dbReference type="ARBA" id="ARBA00022839"/>
    </source>
</evidence>
<dbReference type="InterPro" id="IPR004843">
    <property type="entry name" value="Calcineurin-like_PHP"/>
</dbReference>
<organism evidence="10 11">
    <name type="scientific">Periweissella fabaria</name>
    <dbReference type="NCBI Taxonomy" id="546157"/>
    <lineage>
        <taxon>Bacteria</taxon>
        <taxon>Bacillati</taxon>
        <taxon>Bacillota</taxon>
        <taxon>Bacilli</taxon>
        <taxon>Lactobacillales</taxon>
        <taxon>Lactobacillaceae</taxon>
        <taxon>Periweissella</taxon>
    </lineage>
</organism>
<sequence>MKLLHTADWHIGKQLNQFNLMDVQKDAFQQISEIAHAEAVDGIIIAGDLYDRAIPSVDAVKNFDAMLKHLNLEQNLPIYAISGNHDGANRLNFARDWFGAQKLYLNTKIKEALIPVETPTAQIFLLPYFDPQDARIFYNVSVESNELRTIQQAMTRVISDIVAQFDPQKRHILVTHFNVQGTDNEDYELTSETTSTVGGLNTVAASLFADFDYVALGHLHLWQASPSKHIRYSGSPVKFNTKEAQNEKGVYIVDIPTNGPVTYTFKPIKPNKDLYVLRGTFAELTAASTYEQYPAKGAAFFSIQLLDRPQEKNIRQQLEDIYGDVVEIQYHVTTTLAMPSHQQVQARAQVSDSEIIRQFYAAVMAPNELSSAQATLIDETLTTLRSESEDQQ</sequence>
<evidence type="ECO:0000256" key="3">
    <source>
        <dbReference type="ARBA" id="ARBA00013365"/>
    </source>
</evidence>
<comment type="caution">
    <text evidence="10">The sequence shown here is derived from an EMBL/GenBank/DDBJ whole genome shotgun (WGS) entry which is preliminary data.</text>
</comment>
<dbReference type="Gene3D" id="3.60.21.10">
    <property type="match status" value="1"/>
</dbReference>
<dbReference type="InterPro" id="IPR041796">
    <property type="entry name" value="Mre11_N"/>
</dbReference>
<accession>A0ABM8Z876</accession>
<dbReference type="EMBL" id="CAKKNS010000005">
    <property type="protein sequence ID" value="CAH0416944.1"/>
    <property type="molecule type" value="Genomic_DNA"/>
</dbReference>
<proteinExistence type="inferred from homology"/>
<dbReference type="Pfam" id="PF00149">
    <property type="entry name" value="Metallophos"/>
    <property type="match status" value="1"/>
</dbReference>
<comment type="similarity">
    <text evidence="1 7">Belongs to the SbcD family.</text>
</comment>
<evidence type="ECO:0000313" key="10">
    <source>
        <dbReference type="EMBL" id="CAH0416944.1"/>
    </source>
</evidence>
<feature type="domain" description="Nuclease SbcCD subunit D C-terminal" evidence="9">
    <location>
        <begin position="272"/>
        <end position="362"/>
    </location>
</feature>
<evidence type="ECO:0000259" key="9">
    <source>
        <dbReference type="Pfam" id="PF12320"/>
    </source>
</evidence>
<comment type="subunit">
    <text evidence="2 7">Heterodimer of SbcC and SbcD.</text>
</comment>
<gene>
    <name evidence="7 10" type="primary">sbcD</name>
    <name evidence="10" type="ORF">WFA24289_01261</name>
</gene>
<reference evidence="10 11" key="1">
    <citation type="submission" date="2021-11" db="EMBL/GenBank/DDBJ databases">
        <authorList>
            <person name="Depoorter E."/>
        </authorList>
    </citation>
    <scope>NUCLEOTIDE SEQUENCE [LARGE SCALE GENOMIC DNA]</scope>
    <source>
        <strain evidence="10 11">LMG 24289</strain>
    </source>
</reference>
<dbReference type="NCBIfam" id="TIGR00619">
    <property type="entry name" value="sbcd"/>
    <property type="match status" value="1"/>
</dbReference>
<keyword evidence="4 7" id="KW-0540">Nuclease</keyword>
<name>A0ABM8Z876_9LACO</name>
<dbReference type="PANTHER" id="PTHR30337:SF0">
    <property type="entry name" value="NUCLEASE SBCCD SUBUNIT D"/>
    <property type="match status" value="1"/>
</dbReference>
<keyword evidence="6 7" id="KW-0269">Exonuclease</keyword>
<dbReference type="InterPro" id="IPR029052">
    <property type="entry name" value="Metallo-depent_PP-like"/>
</dbReference>
<keyword evidence="7" id="KW-0235">DNA replication</keyword>
<dbReference type="InterPro" id="IPR050535">
    <property type="entry name" value="DNA_Repair-Maintenance_Comp"/>
</dbReference>
<keyword evidence="5 7" id="KW-0378">Hydrolase</keyword>